<evidence type="ECO:0000313" key="3">
    <source>
        <dbReference type="Proteomes" id="UP000095657"/>
    </source>
</evidence>
<dbReference type="InterPro" id="IPR007074">
    <property type="entry name" value="LicD/FKTN/FKRP_NTP_transf"/>
</dbReference>
<dbReference type="GO" id="GO:0009100">
    <property type="term" value="P:glycoprotein metabolic process"/>
    <property type="evidence" value="ECO:0007669"/>
    <property type="project" value="UniProtKB-ARBA"/>
</dbReference>
<reference evidence="2 3" key="1">
    <citation type="submission" date="2015-09" db="EMBL/GenBank/DDBJ databases">
        <authorList>
            <consortium name="Pathogen Informatics"/>
        </authorList>
    </citation>
    <scope>NUCLEOTIDE SEQUENCE [LARGE SCALE GENOMIC DNA]</scope>
    <source>
        <strain evidence="2 3">2789STDY5834880</strain>
    </source>
</reference>
<dbReference type="PANTHER" id="PTHR43404:SF2">
    <property type="entry name" value="LIPOPOLYSACCHARIDE CHOLINEPHOSPHOTRANSFERASE LICD"/>
    <property type="match status" value="1"/>
</dbReference>
<dbReference type="GO" id="GO:0016740">
    <property type="term" value="F:transferase activity"/>
    <property type="evidence" value="ECO:0007669"/>
    <property type="project" value="UniProtKB-KW"/>
</dbReference>
<evidence type="ECO:0000259" key="1">
    <source>
        <dbReference type="Pfam" id="PF04991"/>
    </source>
</evidence>
<proteinExistence type="predicted"/>
<dbReference type="STRING" id="47678.ERS852494_00241"/>
<protein>
    <submittedName>
        <fullName evidence="2">LPS biosynthesis protein</fullName>
        <ecNumber evidence="2">2.7.8.-</ecNumber>
    </submittedName>
</protein>
<name>A0A174G6L1_9BACE</name>
<dbReference type="Proteomes" id="UP000095657">
    <property type="component" value="Unassembled WGS sequence"/>
</dbReference>
<organism evidence="2 3">
    <name type="scientific">Bacteroides caccae</name>
    <dbReference type="NCBI Taxonomy" id="47678"/>
    <lineage>
        <taxon>Bacteria</taxon>
        <taxon>Pseudomonadati</taxon>
        <taxon>Bacteroidota</taxon>
        <taxon>Bacteroidia</taxon>
        <taxon>Bacteroidales</taxon>
        <taxon>Bacteroidaceae</taxon>
        <taxon>Bacteroides</taxon>
    </lineage>
</organism>
<dbReference type="InterPro" id="IPR052942">
    <property type="entry name" value="LPS_cholinephosphotransferase"/>
</dbReference>
<accession>A0A174G6L1</accession>
<evidence type="ECO:0000313" key="2">
    <source>
        <dbReference type="EMBL" id="CUO58114.1"/>
    </source>
</evidence>
<dbReference type="RefSeq" id="WP_055169785.1">
    <property type="nucleotide sequence ID" value="NZ_CP134819.1"/>
</dbReference>
<dbReference type="Pfam" id="PF04991">
    <property type="entry name" value="LicD"/>
    <property type="match status" value="1"/>
</dbReference>
<dbReference type="PANTHER" id="PTHR43404">
    <property type="entry name" value="LIPOPOLYSACCHARIDE CHOLINEPHOSPHOTRANSFERASE LICD"/>
    <property type="match status" value="1"/>
</dbReference>
<dbReference type="EMBL" id="CZAI01000001">
    <property type="protein sequence ID" value="CUO58114.1"/>
    <property type="molecule type" value="Genomic_DNA"/>
</dbReference>
<keyword evidence="2" id="KW-0808">Transferase</keyword>
<feature type="domain" description="LicD/FKTN/FKRP nucleotidyltransferase" evidence="1">
    <location>
        <begin position="28"/>
        <end position="255"/>
    </location>
</feature>
<dbReference type="EC" id="2.7.8.-" evidence="2"/>
<dbReference type="AlphaFoldDB" id="A0A174G6L1"/>
<gene>
    <name evidence="2" type="ORF">ERS852494_00241</name>
</gene>
<sequence length="287" mass="33448">MDKKYTAKELDLLHAELYDILGETIRICRKHDIPYFVIGGTAIGALYDRAILPWDDDIDIGMARKDYNRFLEVAPRELGDSYFLSWIETDPHSPYYYAKVKKNNTLFVEEMFKNVPMHPGIFVDIFPFDRIPDNKLLRKLQYDAAGFLKCCLMGKEIWMWKHFGKCEIEHPTDRGAFSCFLNKAVDVLFSKKAIYRMLVAVQSCFNSWNTKYFNNVMTTTDHVTGESLRHLQPVPFGPLTVNAPDNLEGFLRYNYPTLHRYTEEEQEKVNNHYPAALSFSTTPKQEL</sequence>